<feature type="domain" description="VWFD" evidence="1">
    <location>
        <begin position="4"/>
        <end position="229"/>
    </location>
</feature>
<dbReference type="EnsemblMetazoa" id="CapteT220185">
    <property type="protein sequence ID" value="CapteP220185"/>
    <property type="gene ID" value="CapteG220185"/>
</dbReference>
<reference evidence="2 4" key="2">
    <citation type="journal article" date="2013" name="Nature">
        <title>Insights into bilaterian evolution from three spiralian genomes.</title>
        <authorList>
            <person name="Simakov O."/>
            <person name="Marletaz F."/>
            <person name="Cho S.J."/>
            <person name="Edsinger-Gonzales E."/>
            <person name="Havlak P."/>
            <person name="Hellsten U."/>
            <person name="Kuo D.H."/>
            <person name="Larsson T."/>
            <person name="Lv J."/>
            <person name="Arendt D."/>
            <person name="Savage R."/>
            <person name="Osoegawa K."/>
            <person name="de Jong P."/>
            <person name="Grimwood J."/>
            <person name="Chapman J.A."/>
            <person name="Shapiro H."/>
            <person name="Aerts A."/>
            <person name="Otillar R.P."/>
            <person name="Terry A.Y."/>
            <person name="Boore J.L."/>
            <person name="Grigoriev I.V."/>
            <person name="Lindberg D.R."/>
            <person name="Seaver E.C."/>
            <person name="Weisblat D.A."/>
            <person name="Putnam N.H."/>
            <person name="Rokhsar D.S."/>
        </authorList>
    </citation>
    <scope>NUCLEOTIDE SEQUENCE</scope>
    <source>
        <strain evidence="2 4">I ESC-2004</strain>
    </source>
</reference>
<evidence type="ECO:0000313" key="2">
    <source>
        <dbReference type="EMBL" id="ELU15570.1"/>
    </source>
</evidence>
<organism evidence="2">
    <name type="scientific">Capitella teleta</name>
    <name type="common">Polychaete worm</name>
    <dbReference type="NCBI Taxonomy" id="283909"/>
    <lineage>
        <taxon>Eukaryota</taxon>
        <taxon>Metazoa</taxon>
        <taxon>Spiralia</taxon>
        <taxon>Lophotrochozoa</taxon>
        <taxon>Annelida</taxon>
        <taxon>Polychaeta</taxon>
        <taxon>Sedentaria</taxon>
        <taxon>Scolecida</taxon>
        <taxon>Capitellidae</taxon>
        <taxon>Capitella</taxon>
    </lineage>
</organism>
<dbReference type="Pfam" id="PF00094">
    <property type="entry name" value="VWD"/>
    <property type="match status" value="1"/>
</dbReference>
<evidence type="ECO:0000259" key="1">
    <source>
        <dbReference type="PROSITE" id="PS51233"/>
    </source>
</evidence>
<sequence>MDRGVCVCSGDYSCYRFDDDKGNKFHEMSISGSCAYTMVTNACSGSDELPPDLFVIDVVFERESMNIRGSYAKVLHITNVASGEFESYVLKQGYRVIHNAIRISVNKTPTVYDGFSAVQIVESGEQTPDDWDVSGNLIKITFENGYDVLWDGVKMFKIIAPIRHQEETPCGLCGNNDGQRPDIRTGPHNEDWGCPGKQVDLTFQSQAPNQQTLINSWYSEITSDSEACQLECL</sequence>
<dbReference type="HOGENOM" id="CLU_078342_1_0_1"/>
<dbReference type="OrthoDB" id="160294at2759"/>
<dbReference type="EMBL" id="KB293746">
    <property type="protein sequence ID" value="ELU15570.1"/>
    <property type="molecule type" value="Genomic_DNA"/>
</dbReference>
<accession>R7VIM6</accession>
<reference evidence="3" key="3">
    <citation type="submission" date="2015-06" db="UniProtKB">
        <authorList>
            <consortium name="EnsemblMetazoa"/>
        </authorList>
    </citation>
    <scope>IDENTIFICATION</scope>
</reference>
<dbReference type="EMBL" id="AMQN01004533">
    <property type="status" value="NOT_ANNOTATED_CDS"/>
    <property type="molecule type" value="Genomic_DNA"/>
</dbReference>
<keyword evidence="4" id="KW-1185">Reference proteome</keyword>
<dbReference type="PROSITE" id="PS51233">
    <property type="entry name" value="VWFD"/>
    <property type="match status" value="1"/>
</dbReference>
<dbReference type="InterPro" id="IPR001846">
    <property type="entry name" value="VWF_type-D"/>
</dbReference>
<reference evidence="4" key="1">
    <citation type="submission" date="2012-12" db="EMBL/GenBank/DDBJ databases">
        <authorList>
            <person name="Hellsten U."/>
            <person name="Grimwood J."/>
            <person name="Chapman J.A."/>
            <person name="Shapiro H."/>
            <person name="Aerts A."/>
            <person name="Otillar R.P."/>
            <person name="Terry A.Y."/>
            <person name="Boore J.L."/>
            <person name="Simakov O."/>
            <person name="Marletaz F."/>
            <person name="Cho S.-J."/>
            <person name="Edsinger-Gonzales E."/>
            <person name="Havlak P."/>
            <person name="Kuo D.-H."/>
            <person name="Larsson T."/>
            <person name="Lv J."/>
            <person name="Arendt D."/>
            <person name="Savage R."/>
            <person name="Osoegawa K."/>
            <person name="de Jong P."/>
            <person name="Lindberg D.R."/>
            <person name="Seaver E.C."/>
            <person name="Weisblat D.A."/>
            <person name="Putnam N.H."/>
            <person name="Grigoriev I.V."/>
            <person name="Rokhsar D.S."/>
        </authorList>
    </citation>
    <scope>NUCLEOTIDE SEQUENCE</scope>
    <source>
        <strain evidence="4">I ESC-2004</strain>
    </source>
</reference>
<gene>
    <name evidence="2" type="ORF">CAPTEDRAFT_220185</name>
</gene>
<evidence type="ECO:0000313" key="4">
    <source>
        <dbReference type="Proteomes" id="UP000014760"/>
    </source>
</evidence>
<protein>
    <recommendedName>
        <fullName evidence="1">VWFD domain-containing protein</fullName>
    </recommendedName>
</protein>
<dbReference type="Proteomes" id="UP000014760">
    <property type="component" value="Unassembled WGS sequence"/>
</dbReference>
<evidence type="ECO:0000313" key="3">
    <source>
        <dbReference type="EnsemblMetazoa" id="CapteP220185"/>
    </source>
</evidence>
<proteinExistence type="predicted"/>
<name>R7VIM6_CAPTE</name>
<dbReference type="AlphaFoldDB" id="R7VIM6"/>